<dbReference type="VEuPathDB" id="TrichDB:TVAG_435420"/>
<dbReference type="EMBL" id="DS113965">
    <property type="protein sequence ID" value="EAX92490.1"/>
    <property type="molecule type" value="Genomic_DNA"/>
</dbReference>
<name>A2FRI8_TRIV3</name>
<accession>A2FRI8</accession>
<gene>
    <name evidence="1" type="ORF">TVAG_435420</name>
</gene>
<protein>
    <submittedName>
        <fullName evidence="1">Uncharacterized protein</fullName>
    </submittedName>
</protein>
<dbReference type="KEGG" id="tva:4750202"/>
<proteinExistence type="predicted"/>
<sequence>MKKGFDSFQDPQFYAKRYIISQAMSWNEVAFLKDGTKTNKWKNAIQTKIRISPENSKNIEIQGDQIYQGITEIKEETANDDTKTKYLALHFQKDCIAVACRQDILDLLYTAICSVLDLPVEKSIFSEKTEQMKNMINDTKHFLDDNVEQESPPIPPAPNMALVEKLYPSNPY</sequence>
<dbReference type="RefSeq" id="XP_001305420.1">
    <property type="nucleotide sequence ID" value="XM_001305419.1"/>
</dbReference>
<dbReference type="Proteomes" id="UP000001542">
    <property type="component" value="Unassembled WGS sequence"/>
</dbReference>
<evidence type="ECO:0000313" key="1">
    <source>
        <dbReference type="EMBL" id="EAX92490.1"/>
    </source>
</evidence>
<reference evidence="1" key="2">
    <citation type="journal article" date="2007" name="Science">
        <title>Draft genome sequence of the sexually transmitted pathogen Trichomonas vaginalis.</title>
        <authorList>
            <person name="Carlton J.M."/>
            <person name="Hirt R.P."/>
            <person name="Silva J.C."/>
            <person name="Delcher A.L."/>
            <person name="Schatz M."/>
            <person name="Zhao Q."/>
            <person name="Wortman J.R."/>
            <person name="Bidwell S.L."/>
            <person name="Alsmark U.C.M."/>
            <person name="Besteiro S."/>
            <person name="Sicheritz-Ponten T."/>
            <person name="Noel C.J."/>
            <person name="Dacks J.B."/>
            <person name="Foster P.G."/>
            <person name="Simillion C."/>
            <person name="Van de Peer Y."/>
            <person name="Miranda-Saavedra D."/>
            <person name="Barton G.J."/>
            <person name="Westrop G.D."/>
            <person name="Mueller S."/>
            <person name="Dessi D."/>
            <person name="Fiori P.L."/>
            <person name="Ren Q."/>
            <person name="Paulsen I."/>
            <person name="Zhang H."/>
            <person name="Bastida-Corcuera F.D."/>
            <person name="Simoes-Barbosa A."/>
            <person name="Brown M.T."/>
            <person name="Hayes R.D."/>
            <person name="Mukherjee M."/>
            <person name="Okumura C.Y."/>
            <person name="Schneider R."/>
            <person name="Smith A.J."/>
            <person name="Vanacova S."/>
            <person name="Villalvazo M."/>
            <person name="Haas B.J."/>
            <person name="Pertea M."/>
            <person name="Feldblyum T.V."/>
            <person name="Utterback T.R."/>
            <person name="Shu C.L."/>
            <person name="Osoegawa K."/>
            <person name="de Jong P.J."/>
            <person name="Hrdy I."/>
            <person name="Horvathova L."/>
            <person name="Zubacova Z."/>
            <person name="Dolezal P."/>
            <person name="Malik S.B."/>
            <person name="Logsdon J.M. Jr."/>
            <person name="Henze K."/>
            <person name="Gupta A."/>
            <person name="Wang C.C."/>
            <person name="Dunne R.L."/>
            <person name="Upcroft J.A."/>
            <person name="Upcroft P."/>
            <person name="White O."/>
            <person name="Salzberg S.L."/>
            <person name="Tang P."/>
            <person name="Chiu C.-H."/>
            <person name="Lee Y.-S."/>
            <person name="Embley T.M."/>
            <person name="Coombs G.H."/>
            <person name="Mottram J.C."/>
            <person name="Tachezy J."/>
            <person name="Fraser-Liggett C.M."/>
            <person name="Johnson P.J."/>
        </authorList>
    </citation>
    <scope>NUCLEOTIDE SEQUENCE [LARGE SCALE GENOMIC DNA]</scope>
    <source>
        <strain evidence="1">G3</strain>
    </source>
</reference>
<reference evidence="1" key="1">
    <citation type="submission" date="2006-10" db="EMBL/GenBank/DDBJ databases">
        <authorList>
            <person name="Amadeo P."/>
            <person name="Zhao Q."/>
            <person name="Wortman J."/>
            <person name="Fraser-Liggett C."/>
            <person name="Carlton J."/>
        </authorList>
    </citation>
    <scope>NUCLEOTIDE SEQUENCE</scope>
    <source>
        <strain evidence="1">G3</strain>
    </source>
</reference>
<evidence type="ECO:0000313" key="2">
    <source>
        <dbReference type="Proteomes" id="UP000001542"/>
    </source>
</evidence>
<organism evidence="1 2">
    <name type="scientific">Trichomonas vaginalis (strain ATCC PRA-98 / G3)</name>
    <dbReference type="NCBI Taxonomy" id="412133"/>
    <lineage>
        <taxon>Eukaryota</taxon>
        <taxon>Metamonada</taxon>
        <taxon>Parabasalia</taxon>
        <taxon>Trichomonadida</taxon>
        <taxon>Trichomonadidae</taxon>
        <taxon>Trichomonas</taxon>
    </lineage>
</organism>
<dbReference type="AlphaFoldDB" id="A2FRI8"/>
<dbReference type="InParanoid" id="A2FRI8"/>
<keyword evidence="2" id="KW-1185">Reference proteome</keyword>
<dbReference type="VEuPathDB" id="TrichDB:TVAGG3_0475030"/>